<dbReference type="Proteomes" id="UP000322667">
    <property type="component" value="Chromosome D13"/>
</dbReference>
<name>A0A5D2I1M2_GOSTO</name>
<evidence type="ECO:0000313" key="2">
    <source>
        <dbReference type="Proteomes" id="UP000322667"/>
    </source>
</evidence>
<evidence type="ECO:0000313" key="1">
    <source>
        <dbReference type="EMBL" id="TYH35809.1"/>
    </source>
</evidence>
<gene>
    <name evidence="1" type="ORF">ES332_D13G219000v1</name>
</gene>
<proteinExistence type="predicted"/>
<sequence>MDCKATVQLLQELTAEKSCFATVRGLNGCCDDNERVDMQINQLPLAFQASQPPKQHQLPASQIKAYVLLMVNII</sequence>
<dbReference type="EMBL" id="CM017635">
    <property type="protein sequence ID" value="TYH35809.1"/>
    <property type="molecule type" value="Genomic_DNA"/>
</dbReference>
<dbReference type="AlphaFoldDB" id="A0A5D2I1M2"/>
<protein>
    <submittedName>
        <fullName evidence="1">Uncharacterized protein</fullName>
    </submittedName>
</protein>
<keyword evidence="2" id="KW-1185">Reference proteome</keyword>
<reference evidence="1 2" key="1">
    <citation type="submission" date="2019-07" db="EMBL/GenBank/DDBJ databases">
        <title>WGS assembly of Gossypium tomentosum.</title>
        <authorList>
            <person name="Chen Z.J."/>
            <person name="Sreedasyam A."/>
            <person name="Ando A."/>
            <person name="Song Q."/>
            <person name="De L."/>
            <person name="Hulse-Kemp A."/>
            <person name="Ding M."/>
            <person name="Ye W."/>
            <person name="Kirkbride R."/>
            <person name="Jenkins J."/>
            <person name="Plott C."/>
            <person name="Lovell J."/>
            <person name="Lin Y.-M."/>
            <person name="Vaughn R."/>
            <person name="Liu B."/>
            <person name="Li W."/>
            <person name="Simpson S."/>
            <person name="Scheffler B."/>
            <person name="Saski C."/>
            <person name="Grover C."/>
            <person name="Hu G."/>
            <person name="Conover J."/>
            <person name="Carlson J."/>
            <person name="Shu S."/>
            <person name="Boston L."/>
            <person name="Williams M."/>
            <person name="Peterson D."/>
            <person name="Mcgee K."/>
            <person name="Jones D."/>
            <person name="Wendel J."/>
            <person name="Stelly D."/>
            <person name="Grimwood J."/>
            <person name="Schmutz J."/>
        </authorList>
    </citation>
    <scope>NUCLEOTIDE SEQUENCE [LARGE SCALE GENOMIC DNA]</scope>
    <source>
        <strain evidence="1">7179.01</strain>
    </source>
</reference>
<accession>A0A5D2I1M2</accession>
<organism evidence="1 2">
    <name type="scientific">Gossypium tomentosum</name>
    <name type="common">Hawaiian cotton</name>
    <name type="synonym">Gossypium sandvicense</name>
    <dbReference type="NCBI Taxonomy" id="34277"/>
    <lineage>
        <taxon>Eukaryota</taxon>
        <taxon>Viridiplantae</taxon>
        <taxon>Streptophyta</taxon>
        <taxon>Embryophyta</taxon>
        <taxon>Tracheophyta</taxon>
        <taxon>Spermatophyta</taxon>
        <taxon>Magnoliopsida</taxon>
        <taxon>eudicotyledons</taxon>
        <taxon>Gunneridae</taxon>
        <taxon>Pentapetalae</taxon>
        <taxon>rosids</taxon>
        <taxon>malvids</taxon>
        <taxon>Malvales</taxon>
        <taxon>Malvaceae</taxon>
        <taxon>Malvoideae</taxon>
        <taxon>Gossypium</taxon>
    </lineage>
</organism>